<dbReference type="GO" id="GO:0006606">
    <property type="term" value="P:protein import into nucleus"/>
    <property type="evidence" value="ECO:0007669"/>
    <property type="project" value="TreeGrafter"/>
</dbReference>
<comment type="similarity">
    <text evidence="7">Belongs to the nucleoporin Nup84/Nup107 family.</text>
</comment>
<comment type="function">
    <text evidence="7">Functions as a component of the nuclear pore complex (NPC).</text>
</comment>
<organism evidence="8 9">
    <name type="scientific">Suillus placidus</name>
    <dbReference type="NCBI Taxonomy" id="48579"/>
    <lineage>
        <taxon>Eukaryota</taxon>
        <taxon>Fungi</taxon>
        <taxon>Dikarya</taxon>
        <taxon>Basidiomycota</taxon>
        <taxon>Agaricomycotina</taxon>
        <taxon>Agaricomycetes</taxon>
        <taxon>Agaricomycetidae</taxon>
        <taxon>Boletales</taxon>
        <taxon>Suillineae</taxon>
        <taxon>Suillaceae</taxon>
        <taxon>Suillus</taxon>
    </lineage>
</organism>
<dbReference type="OrthoDB" id="2680863at2759"/>
<evidence type="ECO:0000256" key="5">
    <source>
        <dbReference type="ARBA" id="ARBA00023132"/>
    </source>
</evidence>
<sequence>MTRFFAHLCLYLRMIDIPVRPLATQVILKAYLQVLEAAGRRELIAMYAGALGDNAVERYAMFLTSLELIADVNERRLALTRAREHGLHFHRVAVVTAERTIDRAFEVGGTCISRNSWAEH</sequence>
<dbReference type="GO" id="GO:0031080">
    <property type="term" value="C:nuclear pore outer ring"/>
    <property type="evidence" value="ECO:0007669"/>
    <property type="project" value="TreeGrafter"/>
</dbReference>
<evidence type="ECO:0000256" key="4">
    <source>
        <dbReference type="ARBA" id="ARBA00023010"/>
    </source>
</evidence>
<keyword evidence="3" id="KW-0653">Protein transport</keyword>
<protein>
    <recommendedName>
        <fullName evidence="7">Nuclear pore complex protein</fullName>
    </recommendedName>
</protein>
<dbReference type="InterPro" id="IPR007252">
    <property type="entry name" value="Nup84/Nup107"/>
</dbReference>
<keyword evidence="5 7" id="KW-0906">Nuclear pore complex</keyword>
<dbReference type="GO" id="GO:0006406">
    <property type="term" value="P:mRNA export from nucleus"/>
    <property type="evidence" value="ECO:0007669"/>
    <property type="project" value="TreeGrafter"/>
</dbReference>
<evidence type="ECO:0000256" key="6">
    <source>
        <dbReference type="ARBA" id="ARBA00023242"/>
    </source>
</evidence>
<comment type="caution">
    <text evidence="8">The sequence shown here is derived from an EMBL/GenBank/DDBJ whole genome shotgun (WGS) entry which is preliminary data.</text>
</comment>
<accession>A0A9P6ZSF9</accession>
<keyword evidence="9" id="KW-1185">Reference proteome</keyword>
<evidence type="ECO:0000313" key="9">
    <source>
        <dbReference type="Proteomes" id="UP000714275"/>
    </source>
</evidence>
<dbReference type="GO" id="GO:0017056">
    <property type="term" value="F:structural constituent of nuclear pore"/>
    <property type="evidence" value="ECO:0007669"/>
    <property type="project" value="UniProtKB-UniRule"/>
</dbReference>
<evidence type="ECO:0000256" key="1">
    <source>
        <dbReference type="ARBA" id="ARBA00022448"/>
    </source>
</evidence>
<name>A0A9P6ZSF9_9AGAM</name>
<reference evidence="8" key="1">
    <citation type="journal article" date="2020" name="New Phytol.">
        <title>Comparative genomics reveals dynamic genome evolution in host specialist ectomycorrhizal fungi.</title>
        <authorList>
            <person name="Lofgren L.A."/>
            <person name="Nguyen N.H."/>
            <person name="Vilgalys R."/>
            <person name="Ruytinx J."/>
            <person name="Liao H.L."/>
            <person name="Branco S."/>
            <person name="Kuo A."/>
            <person name="LaButti K."/>
            <person name="Lipzen A."/>
            <person name="Andreopoulos W."/>
            <person name="Pangilinan J."/>
            <person name="Riley R."/>
            <person name="Hundley H."/>
            <person name="Na H."/>
            <person name="Barry K."/>
            <person name="Grigoriev I.V."/>
            <person name="Stajich J.E."/>
            <person name="Kennedy P.G."/>
        </authorList>
    </citation>
    <scope>NUCLEOTIDE SEQUENCE</scope>
    <source>
        <strain evidence="8">DOB743</strain>
    </source>
</reference>
<evidence type="ECO:0000256" key="3">
    <source>
        <dbReference type="ARBA" id="ARBA00022927"/>
    </source>
</evidence>
<dbReference type="GO" id="GO:0000973">
    <property type="term" value="P:post-transcriptional tethering of RNA polymerase II gene DNA at nuclear periphery"/>
    <property type="evidence" value="ECO:0007669"/>
    <property type="project" value="TreeGrafter"/>
</dbReference>
<dbReference type="PANTHER" id="PTHR13003">
    <property type="entry name" value="NUP107-RELATED"/>
    <property type="match status" value="1"/>
</dbReference>
<keyword evidence="7" id="KW-0472">Membrane</keyword>
<dbReference type="AlphaFoldDB" id="A0A9P6ZSF9"/>
<dbReference type="EMBL" id="JABBWD010000032">
    <property type="protein sequence ID" value="KAG1775663.1"/>
    <property type="molecule type" value="Genomic_DNA"/>
</dbReference>
<gene>
    <name evidence="8" type="ORF">EV702DRAFT_425705</name>
</gene>
<keyword evidence="4 7" id="KW-0811">Translocation</keyword>
<dbReference type="Pfam" id="PF04121">
    <property type="entry name" value="Nup84_Nup100"/>
    <property type="match status" value="1"/>
</dbReference>
<comment type="subunit">
    <text evidence="7">Part of the nuclear pore complex (NPC).</text>
</comment>
<dbReference type="Proteomes" id="UP000714275">
    <property type="component" value="Unassembled WGS sequence"/>
</dbReference>
<evidence type="ECO:0000313" key="8">
    <source>
        <dbReference type="EMBL" id="KAG1775663.1"/>
    </source>
</evidence>
<evidence type="ECO:0000256" key="7">
    <source>
        <dbReference type="RuleBase" id="RU365072"/>
    </source>
</evidence>
<keyword evidence="6 7" id="KW-0539">Nucleus</keyword>
<proteinExistence type="inferred from homology"/>
<dbReference type="GO" id="GO:0031965">
    <property type="term" value="C:nuclear membrane"/>
    <property type="evidence" value="ECO:0007669"/>
    <property type="project" value="UniProtKB-SubCell"/>
</dbReference>
<dbReference type="PANTHER" id="PTHR13003:SF2">
    <property type="entry name" value="NUCLEAR PORE COMPLEX PROTEIN NUP107"/>
    <property type="match status" value="1"/>
</dbReference>
<comment type="subcellular location">
    <subcellularLocation>
        <location evidence="7">Nucleus</location>
        <location evidence="7">Nuclear pore complex</location>
    </subcellularLocation>
    <subcellularLocation>
        <location evidence="7">Nucleus membrane</location>
    </subcellularLocation>
</comment>
<keyword evidence="2" id="KW-0509">mRNA transport</keyword>
<keyword evidence="1 7" id="KW-0813">Transport</keyword>
<evidence type="ECO:0000256" key="2">
    <source>
        <dbReference type="ARBA" id="ARBA00022816"/>
    </source>
</evidence>